<keyword evidence="4 5" id="KW-0472">Membrane</keyword>
<keyword evidence="2 5" id="KW-0812">Transmembrane</keyword>
<comment type="caution">
    <text evidence="6">The sequence shown here is derived from an EMBL/GenBank/DDBJ whole genome shotgun (WGS) entry which is preliminary data.</text>
</comment>
<evidence type="ECO:0000313" key="7">
    <source>
        <dbReference type="Proteomes" id="UP000663882"/>
    </source>
</evidence>
<feature type="non-terminal residue" evidence="6">
    <location>
        <position position="105"/>
    </location>
</feature>
<feature type="transmembrane region" description="Helical" evidence="5">
    <location>
        <begin position="24"/>
        <end position="41"/>
    </location>
</feature>
<sequence length="105" mass="11579">MTSQDEIHHHHHQHKNVPYTKSSFAILLAAFSSLAGWFFGYDQGVTGGIVVMSSFKNDFCIGVYANASVCDLPVAALPADYRRFIVLFTLLYNLGCFIGAIFISS</sequence>
<feature type="transmembrane region" description="Helical" evidence="5">
    <location>
        <begin position="84"/>
        <end position="103"/>
    </location>
</feature>
<keyword evidence="3 5" id="KW-1133">Transmembrane helix</keyword>
<evidence type="ECO:0000256" key="2">
    <source>
        <dbReference type="ARBA" id="ARBA00022692"/>
    </source>
</evidence>
<gene>
    <name evidence="6" type="ORF">RFH988_LOCUS38388</name>
</gene>
<protein>
    <recommendedName>
        <fullName evidence="8">Major facilitator superfamily (MFS) profile domain-containing protein</fullName>
    </recommendedName>
</protein>
<evidence type="ECO:0000256" key="4">
    <source>
        <dbReference type="ARBA" id="ARBA00023136"/>
    </source>
</evidence>
<dbReference type="OrthoDB" id="6612291at2759"/>
<dbReference type="Proteomes" id="UP000663882">
    <property type="component" value="Unassembled WGS sequence"/>
</dbReference>
<organism evidence="6 7">
    <name type="scientific">Rotaria sordida</name>
    <dbReference type="NCBI Taxonomy" id="392033"/>
    <lineage>
        <taxon>Eukaryota</taxon>
        <taxon>Metazoa</taxon>
        <taxon>Spiralia</taxon>
        <taxon>Gnathifera</taxon>
        <taxon>Rotifera</taxon>
        <taxon>Eurotatoria</taxon>
        <taxon>Bdelloidea</taxon>
        <taxon>Philodinida</taxon>
        <taxon>Philodinidae</taxon>
        <taxon>Rotaria</taxon>
    </lineage>
</organism>
<dbReference type="InterPro" id="IPR005828">
    <property type="entry name" value="MFS_sugar_transport-like"/>
</dbReference>
<comment type="subcellular location">
    <subcellularLocation>
        <location evidence="1">Membrane</location>
    </subcellularLocation>
</comment>
<dbReference type="GO" id="GO:0016020">
    <property type="term" value="C:membrane"/>
    <property type="evidence" value="ECO:0007669"/>
    <property type="project" value="UniProtKB-SubCell"/>
</dbReference>
<name>A0A815SE20_9BILA</name>
<dbReference type="InterPro" id="IPR036259">
    <property type="entry name" value="MFS_trans_sf"/>
</dbReference>
<evidence type="ECO:0000256" key="3">
    <source>
        <dbReference type="ARBA" id="ARBA00022989"/>
    </source>
</evidence>
<evidence type="ECO:0000256" key="1">
    <source>
        <dbReference type="ARBA" id="ARBA00004370"/>
    </source>
</evidence>
<accession>A0A815SE20</accession>
<dbReference type="EMBL" id="CAJNOO010009294">
    <property type="protein sequence ID" value="CAF1490722.1"/>
    <property type="molecule type" value="Genomic_DNA"/>
</dbReference>
<dbReference type="Gene3D" id="1.20.1250.20">
    <property type="entry name" value="MFS general substrate transporter like domains"/>
    <property type="match status" value="1"/>
</dbReference>
<evidence type="ECO:0000313" key="6">
    <source>
        <dbReference type="EMBL" id="CAF1490722.1"/>
    </source>
</evidence>
<evidence type="ECO:0000256" key="5">
    <source>
        <dbReference type="SAM" id="Phobius"/>
    </source>
</evidence>
<dbReference type="Pfam" id="PF00083">
    <property type="entry name" value="Sugar_tr"/>
    <property type="match status" value="1"/>
</dbReference>
<reference evidence="6" key="1">
    <citation type="submission" date="2021-02" db="EMBL/GenBank/DDBJ databases">
        <authorList>
            <person name="Nowell W R."/>
        </authorList>
    </citation>
    <scope>NUCLEOTIDE SEQUENCE</scope>
</reference>
<dbReference type="GO" id="GO:0022857">
    <property type="term" value="F:transmembrane transporter activity"/>
    <property type="evidence" value="ECO:0007669"/>
    <property type="project" value="InterPro"/>
</dbReference>
<proteinExistence type="predicted"/>
<dbReference type="AlphaFoldDB" id="A0A815SE20"/>
<evidence type="ECO:0008006" key="8">
    <source>
        <dbReference type="Google" id="ProtNLM"/>
    </source>
</evidence>